<dbReference type="GO" id="GO:0005219">
    <property type="term" value="F:ryanodine-sensitive calcium-release channel activity"/>
    <property type="evidence" value="ECO:0007669"/>
    <property type="project" value="TreeGrafter"/>
</dbReference>
<evidence type="ECO:0000313" key="1">
    <source>
        <dbReference type="EMBL" id="OON18430.1"/>
    </source>
</evidence>
<evidence type="ECO:0000313" key="2">
    <source>
        <dbReference type="Proteomes" id="UP000243686"/>
    </source>
</evidence>
<dbReference type="GO" id="GO:0034704">
    <property type="term" value="C:calcium channel complex"/>
    <property type="evidence" value="ECO:0007669"/>
    <property type="project" value="TreeGrafter"/>
</dbReference>
<accession>A0A1S8WVG2</accession>
<name>A0A1S8WVG2_OPIVI</name>
<sequence length="129" mass="14934">MLGQYFLPVSERLLEHALIVEKVEELFKSEKRAGLETASEREEELSGLVEVLVRNLFAFYPLLIKFVDRHRSAWLKHPTQETQRLFTAVARMFLIWAKATLMMRVTDDKAKQSYRITGSASCFGRTLVV</sequence>
<dbReference type="GO" id="GO:0005790">
    <property type="term" value="C:smooth endoplasmic reticulum"/>
    <property type="evidence" value="ECO:0007669"/>
    <property type="project" value="TreeGrafter"/>
</dbReference>
<dbReference type="GO" id="GO:0006941">
    <property type="term" value="P:striated muscle contraction"/>
    <property type="evidence" value="ECO:0007669"/>
    <property type="project" value="TreeGrafter"/>
</dbReference>
<dbReference type="InterPro" id="IPR015925">
    <property type="entry name" value="Ryanodine_IP3_receptor"/>
</dbReference>
<dbReference type="GO" id="GO:0033017">
    <property type="term" value="C:sarcoplasmic reticulum membrane"/>
    <property type="evidence" value="ECO:0007669"/>
    <property type="project" value="TreeGrafter"/>
</dbReference>
<gene>
    <name evidence="1" type="ORF">X801_05719</name>
</gene>
<organism evidence="1 2">
    <name type="scientific">Opisthorchis viverrini</name>
    <name type="common">Southeast Asian liver fluke</name>
    <dbReference type="NCBI Taxonomy" id="6198"/>
    <lineage>
        <taxon>Eukaryota</taxon>
        <taxon>Metazoa</taxon>
        <taxon>Spiralia</taxon>
        <taxon>Lophotrochozoa</taxon>
        <taxon>Platyhelminthes</taxon>
        <taxon>Trematoda</taxon>
        <taxon>Digenea</taxon>
        <taxon>Opisthorchiida</taxon>
        <taxon>Opisthorchiata</taxon>
        <taxon>Opisthorchiidae</taxon>
        <taxon>Opisthorchis</taxon>
    </lineage>
</organism>
<dbReference type="GO" id="GO:0042383">
    <property type="term" value="C:sarcolemma"/>
    <property type="evidence" value="ECO:0007669"/>
    <property type="project" value="TreeGrafter"/>
</dbReference>
<dbReference type="AlphaFoldDB" id="A0A1S8WVG2"/>
<dbReference type="GO" id="GO:0014808">
    <property type="term" value="P:release of sequestered calcium ion into cytosol by sarcoplasmic reticulum"/>
    <property type="evidence" value="ECO:0007669"/>
    <property type="project" value="TreeGrafter"/>
</dbReference>
<reference evidence="1 2" key="1">
    <citation type="submission" date="2015-03" db="EMBL/GenBank/DDBJ databases">
        <title>Draft genome of the nematode, Opisthorchis viverrini.</title>
        <authorList>
            <person name="Mitreva M."/>
        </authorList>
    </citation>
    <scope>NUCLEOTIDE SEQUENCE [LARGE SCALE GENOMIC DNA]</scope>
    <source>
        <strain evidence="1">Khon Kaen</strain>
    </source>
</reference>
<dbReference type="PANTHER" id="PTHR46399:SF8">
    <property type="entry name" value="B30.2_SPRY DOMAIN-CONTAINING PROTEIN"/>
    <property type="match status" value="1"/>
</dbReference>
<dbReference type="EMBL" id="KV894198">
    <property type="protein sequence ID" value="OON18430.1"/>
    <property type="molecule type" value="Genomic_DNA"/>
</dbReference>
<keyword evidence="2" id="KW-1185">Reference proteome</keyword>
<dbReference type="Proteomes" id="UP000243686">
    <property type="component" value="Unassembled WGS sequence"/>
</dbReference>
<dbReference type="GO" id="GO:0030018">
    <property type="term" value="C:Z disc"/>
    <property type="evidence" value="ECO:0007669"/>
    <property type="project" value="TreeGrafter"/>
</dbReference>
<proteinExistence type="predicted"/>
<protein>
    <submittedName>
        <fullName evidence="1">Uncharacterized protein</fullName>
    </submittedName>
</protein>
<dbReference type="PANTHER" id="PTHR46399">
    <property type="entry name" value="B30.2/SPRY DOMAIN-CONTAINING PROTEIN"/>
    <property type="match status" value="1"/>
</dbReference>